<evidence type="ECO:0000313" key="7">
    <source>
        <dbReference type="EMBL" id="GFH52018.1"/>
    </source>
</evidence>
<evidence type="ECO:0000259" key="6">
    <source>
        <dbReference type="Pfam" id="PF22591"/>
    </source>
</evidence>
<comment type="function">
    <text evidence="4">RNA-binding component of the eukaryotic translation initiation factor 3 (eIF-3) complex, which is involved in protein synthesis of a specialized repertoire of mRNAs and, together with other initiation factors, stimulates binding of mRNA and methionyl-tRNAi to the 40S ribosome. The eIF-3 complex specifically targets and initiates translation of a subset of mRNAs involved in cell proliferation.</text>
</comment>
<feature type="domain" description="eIF3a PCI" evidence="6">
    <location>
        <begin position="8"/>
        <end position="435"/>
    </location>
</feature>
<dbReference type="GO" id="GO:0003743">
    <property type="term" value="F:translation initiation factor activity"/>
    <property type="evidence" value="ECO:0007669"/>
    <property type="project" value="UniProtKB-UniRule"/>
</dbReference>
<dbReference type="InterPro" id="IPR027512">
    <property type="entry name" value="EIF3A"/>
</dbReference>
<keyword evidence="4" id="KW-0175">Coiled coil</keyword>
<dbReference type="PANTHER" id="PTHR14005">
    <property type="entry name" value="EUKARYOTIC TRANSLATION INITIATION FACTOR 3, THETA SUBUNIT"/>
    <property type="match status" value="1"/>
</dbReference>
<accession>A0AAD3CU56</accession>
<dbReference type="PANTHER" id="PTHR14005:SF0">
    <property type="entry name" value="EUKARYOTIC TRANSLATION INITIATION FACTOR 3 SUBUNIT A"/>
    <property type="match status" value="1"/>
</dbReference>
<sequence>MSWNQKPENAFRRAQELIGIEQSEAALTLLHETLSNRRGNRTWSLIYEEIMTTYIDLCLSLNKSREVKDGLHQYRNISQSQAPGSLENIVKYLIEQSEMKCKEAKAETSGEISVSDLDDSTPDANNMLLLSTMTADPAQVQRESTVLLPKIKFLWESYRAVLDILKSNSKLERLYHSTAVRALEFCAEYKRRTEFRRLCDLLRMHLQNLQKYGGVAAMAKIEEGGKVNNRVRGWEGWSAESIELHLQTRFTQLETASTLHLYTEGFRTVEDIFNILQISHSRRKIAGGTGAPKAKVMAAYYEKLTTLFWVSENYLFHAFAWYKYYTLCKEYNRGMTAEQKTFQASAVLLAALCIPTLPSNASTASEDGTAKIKSTVHDDIAKDKNARMASLLGFHTRNPTREALLSELRAKNVMANVPDYLRQLYNLLEDNSNPLVLVKNAQPLLERLRTETEGENPLSAYVEPIISVLILKLMHALSASYHTISLDHIKSLTTGLGVSFTQVEKAIITSATSKSTVPLSVTIDHRANCLRFGEGNGSSSFESDTMRTQLSNLARQLNRVCNVINPPDLEAITAERSNIYADVRATVDQEHESMLARKELIESRKEEAERIAQEKIKAEEQKKLEAIANAKAEEERRLVKEQQLREREKLEKIRKEMEMNEKKQILKAMGENVDAMTDAELLAIDADKLAKEHAAKAAKEKDNAERKVRELQKKLDYTVRAIRIEEVPIIKKRYEESVKAEKERYEADVVRKAQKAKLKWEDDCKSKEALTNFGVFNFMQSFEQSAMVGRKEQHTILCEKEDENAELLAEKAKLQRARKRKEDEIRRQKEEEERKKKEEAQRIAEEERQKREEERKIKEAEQEELRKKKDAEREATYKARQGSHSNNAPRSSALDNASGGRYVPPSRRNNGSRWGSDNDSGSRGGDSAWGSSRGNSFGGGRYEGGDRNSRSNGRWN</sequence>
<protein>
    <recommendedName>
        <fullName evidence="4">Eukaryotic translation initiation factor 3 subunit A</fullName>
        <shortName evidence="4">eIF3a</shortName>
    </recommendedName>
    <alternativeName>
        <fullName evidence="4">Eukaryotic translation initiation factor 3 subunit 10</fullName>
    </alternativeName>
</protein>
<reference evidence="7 8" key="1">
    <citation type="journal article" date="2021" name="Sci. Rep.">
        <title>The genome of the diatom Chaetoceros tenuissimus carries an ancient integrated fragment of an extant virus.</title>
        <authorList>
            <person name="Hongo Y."/>
            <person name="Kimura K."/>
            <person name="Takaki Y."/>
            <person name="Yoshida Y."/>
            <person name="Baba S."/>
            <person name="Kobayashi G."/>
            <person name="Nagasaki K."/>
            <person name="Hano T."/>
            <person name="Tomaru Y."/>
        </authorList>
    </citation>
    <scope>NUCLEOTIDE SEQUENCE [LARGE SCALE GENOMIC DNA]</scope>
    <source>
        <strain evidence="7 8">NIES-3715</strain>
    </source>
</reference>
<dbReference type="AlphaFoldDB" id="A0AAD3CU56"/>
<feature type="coiled-coil region" evidence="4">
    <location>
        <begin position="601"/>
        <end position="660"/>
    </location>
</feature>
<dbReference type="Gene3D" id="1.25.40.860">
    <property type="match status" value="2"/>
</dbReference>
<evidence type="ECO:0000256" key="2">
    <source>
        <dbReference type="ARBA" id="ARBA00022540"/>
    </source>
</evidence>
<dbReference type="GO" id="GO:0071541">
    <property type="term" value="C:eukaryotic translation initiation factor 3 complex, eIF3m"/>
    <property type="evidence" value="ECO:0007669"/>
    <property type="project" value="TreeGrafter"/>
</dbReference>
<dbReference type="Pfam" id="PF22591">
    <property type="entry name" value="eIF3a_PCI_TPR-like"/>
    <property type="match status" value="1"/>
</dbReference>
<name>A0AAD3CU56_9STRA</name>
<keyword evidence="2 4" id="KW-0396">Initiation factor</keyword>
<dbReference type="GO" id="GO:0001732">
    <property type="term" value="P:formation of cytoplasmic translation initiation complex"/>
    <property type="evidence" value="ECO:0007669"/>
    <property type="project" value="UniProtKB-UniRule"/>
</dbReference>
<feature type="compositionally biased region" description="Low complexity" evidence="5">
    <location>
        <begin position="909"/>
        <end position="921"/>
    </location>
</feature>
<dbReference type="GO" id="GO:0033290">
    <property type="term" value="C:eukaryotic 48S preinitiation complex"/>
    <property type="evidence" value="ECO:0007669"/>
    <property type="project" value="UniProtKB-UniRule"/>
</dbReference>
<dbReference type="EMBL" id="BLLK01000045">
    <property type="protein sequence ID" value="GFH52018.1"/>
    <property type="molecule type" value="Genomic_DNA"/>
</dbReference>
<dbReference type="GO" id="GO:0071540">
    <property type="term" value="C:eukaryotic translation initiation factor 3 complex, eIF3e"/>
    <property type="evidence" value="ECO:0007669"/>
    <property type="project" value="TreeGrafter"/>
</dbReference>
<evidence type="ECO:0000256" key="5">
    <source>
        <dbReference type="SAM" id="MobiDB-lite"/>
    </source>
</evidence>
<dbReference type="GO" id="GO:0016282">
    <property type="term" value="C:eukaryotic 43S preinitiation complex"/>
    <property type="evidence" value="ECO:0007669"/>
    <property type="project" value="UniProtKB-UniRule"/>
</dbReference>
<keyword evidence="4" id="KW-0694">RNA-binding</keyword>
<dbReference type="GO" id="GO:0043614">
    <property type="term" value="C:multi-eIF complex"/>
    <property type="evidence" value="ECO:0007669"/>
    <property type="project" value="TreeGrafter"/>
</dbReference>
<dbReference type="GO" id="GO:0003729">
    <property type="term" value="F:mRNA binding"/>
    <property type="evidence" value="ECO:0007669"/>
    <property type="project" value="TreeGrafter"/>
</dbReference>
<dbReference type="Gene3D" id="4.10.860.10">
    <property type="entry name" value="UVR domain"/>
    <property type="match status" value="1"/>
</dbReference>
<dbReference type="Proteomes" id="UP001054902">
    <property type="component" value="Unassembled WGS sequence"/>
</dbReference>
<evidence type="ECO:0000313" key="8">
    <source>
        <dbReference type="Proteomes" id="UP001054902"/>
    </source>
</evidence>
<comment type="caution">
    <text evidence="7">The sequence shown here is derived from an EMBL/GenBank/DDBJ whole genome shotgun (WGS) entry which is preliminary data.</text>
</comment>
<evidence type="ECO:0000256" key="4">
    <source>
        <dbReference type="HAMAP-Rule" id="MF_03000"/>
    </source>
</evidence>
<feature type="compositionally biased region" description="Basic and acidic residues" evidence="5">
    <location>
        <begin position="820"/>
        <end position="877"/>
    </location>
</feature>
<keyword evidence="1 4" id="KW-0963">Cytoplasm</keyword>
<feature type="coiled-coil region" evidence="4">
    <location>
        <begin position="694"/>
        <end position="721"/>
    </location>
</feature>
<evidence type="ECO:0000256" key="1">
    <source>
        <dbReference type="ARBA" id="ARBA00022490"/>
    </source>
</evidence>
<comment type="subunit">
    <text evidence="4">Component of the eukaryotic translation initiation factor 3 (eIF-3) complex.</text>
</comment>
<keyword evidence="8" id="KW-1185">Reference proteome</keyword>
<proteinExistence type="inferred from homology"/>
<dbReference type="HAMAP" id="MF_03000">
    <property type="entry name" value="eIF3a"/>
    <property type="match status" value="1"/>
</dbReference>
<feature type="region of interest" description="Disordered" evidence="5">
    <location>
        <begin position="814"/>
        <end position="956"/>
    </location>
</feature>
<feature type="compositionally biased region" description="Polar residues" evidence="5">
    <location>
        <begin position="882"/>
        <end position="895"/>
    </location>
</feature>
<evidence type="ECO:0000256" key="3">
    <source>
        <dbReference type="ARBA" id="ARBA00022917"/>
    </source>
</evidence>
<dbReference type="GO" id="GO:0002188">
    <property type="term" value="P:translation reinitiation"/>
    <property type="evidence" value="ECO:0007669"/>
    <property type="project" value="TreeGrafter"/>
</dbReference>
<comment type="subcellular location">
    <subcellularLocation>
        <location evidence="4">Cytoplasm</location>
    </subcellularLocation>
</comment>
<gene>
    <name evidence="7" type="ORF">CTEN210_08494</name>
</gene>
<keyword evidence="3 4" id="KW-0648">Protein biosynthesis</keyword>
<comment type="similarity">
    <text evidence="4">Belongs to the eIF-3 subunit A family.</text>
</comment>
<dbReference type="InterPro" id="IPR054711">
    <property type="entry name" value="eIF3a_PCI_TPR-like"/>
</dbReference>
<organism evidence="7 8">
    <name type="scientific">Chaetoceros tenuissimus</name>
    <dbReference type="NCBI Taxonomy" id="426638"/>
    <lineage>
        <taxon>Eukaryota</taxon>
        <taxon>Sar</taxon>
        <taxon>Stramenopiles</taxon>
        <taxon>Ochrophyta</taxon>
        <taxon>Bacillariophyta</taxon>
        <taxon>Coscinodiscophyceae</taxon>
        <taxon>Chaetocerotophycidae</taxon>
        <taxon>Chaetocerotales</taxon>
        <taxon>Chaetocerotaceae</taxon>
        <taxon>Chaetoceros</taxon>
    </lineage>
</organism>